<comment type="subcellular location">
    <subcellularLocation>
        <location evidence="1">Nucleus</location>
    </subcellularLocation>
</comment>
<feature type="compositionally biased region" description="Polar residues" evidence="8">
    <location>
        <begin position="2420"/>
        <end position="2433"/>
    </location>
</feature>
<evidence type="ECO:0000256" key="5">
    <source>
        <dbReference type="ARBA" id="ARBA00022806"/>
    </source>
</evidence>
<evidence type="ECO:0000259" key="9">
    <source>
        <dbReference type="Pfam" id="PF12726"/>
    </source>
</evidence>
<dbReference type="InterPro" id="IPR056474">
    <property type="entry name" value="SEN1_barrel"/>
</dbReference>
<keyword evidence="5" id="KW-0347">Helicase</keyword>
<dbReference type="Pfam" id="PF13087">
    <property type="entry name" value="AAA_12"/>
    <property type="match status" value="1"/>
</dbReference>
<feature type="domain" description="DNA2/NAM7 helicase-like C-terminal" evidence="11">
    <location>
        <begin position="1625"/>
        <end position="1821"/>
    </location>
</feature>
<feature type="compositionally biased region" description="Acidic residues" evidence="8">
    <location>
        <begin position="1958"/>
        <end position="1967"/>
    </location>
</feature>
<dbReference type="InterPro" id="IPR045055">
    <property type="entry name" value="DNA2/NAM7-like"/>
</dbReference>
<dbReference type="CDD" id="cd18808">
    <property type="entry name" value="SF1_C_Upf1"/>
    <property type="match status" value="1"/>
</dbReference>
<evidence type="ECO:0000259" key="10">
    <source>
        <dbReference type="Pfam" id="PF13086"/>
    </source>
</evidence>
<evidence type="ECO:0000313" key="13">
    <source>
        <dbReference type="EMBL" id="RMZ15777.1"/>
    </source>
</evidence>
<feature type="domain" description="DNA2/NAM7 helicase helicase" evidence="10">
    <location>
        <begin position="1327"/>
        <end position="1618"/>
    </location>
</feature>
<dbReference type="GO" id="GO:0016787">
    <property type="term" value="F:hydrolase activity"/>
    <property type="evidence" value="ECO:0007669"/>
    <property type="project" value="UniProtKB-KW"/>
</dbReference>
<feature type="compositionally biased region" description="Low complexity" evidence="8">
    <location>
        <begin position="2702"/>
        <end position="2715"/>
    </location>
</feature>
<protein>
    <recommendedName>
        <fullName evidence="15">UvrD-like helicase ATP-binding domain-containing protein</fullName>
    </recommendedName>
</protein>
<evidence type="ECO:0000256" key="2">
    <source>
        <dbReference type="ARBA" id="ARBA00007913"/>
    </source>
</evidence>
<dbReference type="InterPro" id="IPR027417">
    <property type="entry name" value="P-loop_NTPase"/>
</dbReference>
<comment type="caution">
    <text evidence="13">The sequence shown here is derived from an EMBL/GenBank/DDBJ whole genome shotgun (WGS) entry which is preliminary data.</text>
</comment>
<feature type="region of interest" description="Disordered" evidence="8">
    <location>
        <begin position="2701"/>
        <end position="2755"/>
    </location>
</feature>
<feature type="compositionally biased region" description="Gly residues" evidence="8">
    <location>
        <begin position="1017"/>
        <end position="1026"/>
    </location>
</feature>
<evidence type="ECO:0000256" key="8">
    <source>
        <dbReference type="SAM" id="MobiDB-lite"/>
    </source>
</evidence>
<evidence type="ECO:0000259" key="12">
    <source>
        <dbReference type="Pfam" id="PF23576"/>
    </source>
</evidence>
<feature type="compositionally biased region" description="Low complexity" evidence="8">
    <location>
        <begin position="2988"/>
        <end position="3005"/>
    </location>
</feature>
<feature type="region of interest" description="Disordered" evidence="8">
    <location>
        <begin position="1873"/>
        <end position="2057"/>
    </location>
</feature>
<feature type="compositionally biased region" description="Basic and acidic residues" evidence="8">
    <location>
        <begin position="984"/>
        <end position="1012"/>
    </location>
</feature>
<feature type="compositionally biased region" description="Pro residues" evidence="8">
    <location>
        <begin position="2841"/>
        <end position="2857"/>
    </location>
</feature>
<dbReference type="InterPro" id="IPR047187">
    <property type="entry name" value="SF1_C_Upf1"/>
</dbReference>
<dbReference type="InterPro" id="IPR024481">
    <property type="entry name" value="Helicase_Sen1_N"/>
</dbReference>
<feature type="region of interest" description="Disordered" evidence="8">
    <location>
        <begin position="2171"/>
        <end position="2248"/>
    </location>
</feature>
<dbReference type="Pfam" id="PF12726">
    <property type="entry name" value="SEN1_N"/>
    <property type="match status" value="1"/>
</dbReference>
<feature type="region of interest" description="Disordered" evidence="8">
    <location>
        <begin position="2543"/>
        <end position="2686"/>
    </location>
</feature>
<dbReference type="GO" id="GO:0016604">
    <property type="term" value="C:nuclear body"/>
    <property type="evidence" value="ECO:0007669"/>
    <property type="project" value="TreeGrafter"/>
</dbReference>
<keyword evidence="3" id="KW-0547">Nucleotide-binding</keyword>
<feature type="region of interest" description="Disordered" evidence="8">
    <location>
        <begin position="2259"/>
        <end position="2278"/>
    </location>
</feature>
<feature type="compositionally biased region" description="Basic and acidic residues" evidence="8">
    <location>
        <begin position="2863"/>
        <end position="2877"/>
    </location>
</feature>
<dbReference type="GO" id="GO:0006369">
    <property type="term" value="P:termination of RNA polymerase II transcription"/>
    <property type="evidence" value="ECO:0007669"/>
    <property type="project" value="TreeGrafter"/>
</dbReference>
<feature type="region of interest" description="Disordered" evidence="8">
    <location>
        <begin position="881"/>
        <end position="919"/>
    </location>
</feature>
<dbReference type="GO" id="GO:0005524">
    <property type="term" value="F:ATP binding"/>
    <property type="evidence" value="ECO:0007669"/>
    <property type="project" value="UniProtKB-KW"/>
</dbReference>
<evidence type="ECO:0000259" key="11">
    <source>
        <dbReference type="Pfam" id="PF13087"/>
    </source>
</evidence>
<dbReference type="CDD" id="cd18042">
    <property type="entry name" value="DEXXQc_SETX"/>
    <property type="match status" value="1"/>
</dbReference>
<keyword evidence="7" id="KW-0539">Nucleus</keyword>
<feature type="compositionally biased region" description="Basic and acidic residues" evidence="8">
    <location>
        <begin position="1944"/>
        <end position="1957"/>
    </location>
</feature>
<dbReference type="SUPFAM" id="SSF52540">
    <property type="entry name" value="P-loop containing nucleoside triphosphate hydrolases"/>
    <property type="match status" value="1"/>
</dbReference>
<evidence type="ECO:0000256" key="1">
    <source>
        <dbReference type="ARBA" id="ARBA00004123"/>
    </source>
</evidence>
<dbReference type="Gene3D" id="3.40.50.300">
    <property type="entry name" value="P-loop containing nucleotide triphosphate hydrolases"/>
    <property type="match status" value="2"/>
</dbReference>
<reference evidence="13 14" key="1">
    <citation type="journal article" date="2018" name="BMC Genomics">
        <title>Genomic evidence for intraspecific hybridization in a clonal and extremely halotolerant yeast.</title>
        <authorList>
            <person name="Gostincar C."/>
            <person name="Stajich J.E."/>
            <person name="Zupancic J."/>
            <person name="Zalar P."/>
            <person name="Gunde-Cimerman N."/>
        </authorList>
    </citation>
    <scope>NUCLEOTIDE SEQUENCE [LARGE SCALE GENOMIC DNA]</scope>
    <source>
        <strain evidence="13 14">EXF-171</strain>
    </source>
</reference>
<dbReference type="FunFam" id="3.40.50.300:FF:001152">
    <property type="entry name" value="tRNA-splicing endonuclease, putative"/>
    <property type="match status" value="1"/>
</dbReference>
<feature type="compositionally biased region" description="Polar residues" evidence="8">
    <location>
        <begin position="2732"/>
        <end position="2755"/>
    </location>
</feature>
<dbReference type="PANTHER" id="PTHR10887">
    <property type="entry name" value="DNA2/NAM7 HELICASE FAMILY"/>
    <property type="match status" value="1"/>
</dbReference>
<dbReference type="GO" id="GO:0005694">
    <property type="term" value="C:chromosome"/>
    <property type="evidence" value="ECO:0007669"/>
    <property type="project" value="UniProtKB-ARBA"/>
</dbReference>
<accession>A0A3M7HRD7</accession>
<dbReference type="Pfam" id="PF23576">
    <property type="entry name" value="SEN1_barrel"/>
    <property type="match status" value="1"/>
</dbReference>
<feature type="region of interest" description="Disordered" evidence="8">
    <location>
        <begin position="2786"/>
        <end position="2927"/>
    </location>
</feature>
<evidence type="ECO:0000256" key="6">
    <source>
        <dbReference type="ARBA" id="ARBA00022840"/>
    </source>
</evidence>
<dbReference type="PANTHER" id="PTHR10887:SF495">
    <property type="entry name" value="HELICASE SENATAXIN ISOFORM X1-RELATED"/>
    <property type="match status" value="1"/>
</dbReference>
<feature type="compositionally biased region" description="Basic and acidic residues" evidence="8">
    <location>
        <begin position="2409"/>
        <end position="2418"/>
    </location>
</feature>
<evidence type="ECO:0000313" key="14">
    <source>
        <dbReference type="Proteomes" id="UP000281468"/>
    </source>
</evidence>
<comment type="similarity">
    <text evidence="2">Belongs to the DNA2/NAM7 helicase family.</text>
</comment>
<dbReference type="InterPro" id="IPR041677">
    <property type="entry name" value="DNA2/NAM7_AAA_11"/>
</dbReference>
<feature type="domain" description="Helicase SEN1 beta-barrel" evidence="12">
    <location>
        <begin position="1179"/>
        <end position="1277"/>
    </location>
</feature>
<dbReference type="VEuPathDB" id="FungiDB:BTJ68_10343"/>
<evidence type="ECO:0000256" key="4">
    <source>
        <dbReference type="ARBA" id="ARBA00022801"/>
    </source>
</evidence>
<gene>
    <name evidence="13" type="ORF">D0862_01541</name>
</gene>
<feature type="region of interest" description="Disordered" evidence="8">
    <location>
        <begin position="2409"/>
        <end position="2460"/>
    </location>
</feature>
<dbReference type="EMBL" id="QWIQ01000024">
    <property type="protein sequence ID" value="RMZ15777.1"/>
    <property type="molecule type" value="Genomic_DNA"/>
</dbReference>
<keyword evidence="4" id="KW-0378">Hydrolase</keyword>
<feature type="compositionally biased region" description="Basic and acidic residues" evidence="8">
    <location>
        <begin position="1918"/>
        <end position="1933"/>
    </location>
</feature>
<feature type="region of interest" description="Disordered" evidence="8">
    <location>
        <begin position="2988"/>
        <end position="3019"/>
    </location>
</feature>
<feature type="compositionally biased region" description="Low complexity" evidence="8">
    <location>
        <begin position="2020"/>
        <end position="2029"/>
    </location>
</feature>
<feature type="region of interest" description="Disordered" evidence="8">
    <location>
        <begin position="2479"/>
        <end position="2523"/>
    </location>
</feature>
<feature type="compositionally biased region" description="Basic and acidic residues" evidence="8">
    <location>
        <begin position="2190"/>
        <end position="2206"/>
    </location>
</feature>
<feature type="compositionally biased region" description="Basic and acidic residues" evidence="8">
    <location>
        <begin position="2504"/>
        <end position="2523"/>
    </location>
</feature>
<feature type="compositionally biased region" description="Polar residues" evidence="8">
    <location>
        <begin position="2904"/>
        <end position="2919"/>
    </location>
</feature>
<dbReference type="Pfam" id="PF13086">
    <property type="entry name" value="AAA_11"/>
    <property type="match status" value="1"/>
</dbReference>
<evidence type="ECO:0000256" key="7">
    <source>
        <dbReference type="ARBA" id="ARBA00023242"/>
    </source>
</evidence>
<dbReference type="FunFam" id="3.40.50.300:FF:000326">
    <property type="entry name" value="P-loop containing nucleoside triphosphate hydrolase"/>
    <property type="match status" value="1"/>
</dbReference>
<evidence type="ECO:0008006" key="15">
    <source>
        <dbReference type="Google" id="ProtNLM"/>
    </source>
</evidence>
<feature type="compositionally biased region" description="Acidic residues" evidence="8">
    <location>
        <begin position="1041"/>
        <end position="1055"/>
    </location>
</feature>
<keyword evidence="6" id="KW-0067">ATP-binding</keyword>
<dbReference type="GO" id="GO:0004386">
    <property type="term" value="F:helicase activity"/>
    <property type="evidence" value="ECO:0007669"/>
    <property type="project" value="UniProtKB-KW"/>
</dbReference>
<proteinExistence type="inferred from homology"/>
<organism evidence="13 14">
    <name type="scientific">Hortaea werneckii</name>
    <name type="common">Black yeast</name>
    <name type="synonym">Cladosporium werneckii</name>
    <dbReference type="NCBI Taxonomy" id="91943"/>
    <lineage>
        <taxon>Eukaryota</taxon>
        <taxon>Fungi</taxon>
        <taxon>Dikarya</taxon>
        <taxon>Ascomycota</taxon>
        <taxon>Pezizomycotina</taxon>
        <taxon>Dothideomycetes</taxon>
        <taxon>Dothideomycetidae</taxon>
        <taxon>Mycosphaerellales</taxon>
        <taxon>Teratosphaeriaceae</taxon>
        <taxon>Hortaea</taxon>
    </lineage>
</organism>
<evidence type="ECO:0000256" key="3">
    <source>
        <dbReference type="ARBA" id="ARBA00022741"/>
    </source>
</evidence>
<feature type="region of interest" description="Disordered" evidence="8">
    <location>
        <begin position="963"/>
        <end position="1104"/>
    </location>
</feature>
<sequence>MAAEVLVGQLEQIKRLDEEGYHWFCPRTSPSDLNLFYDEDLLDQVKNETQQEKERRHNAIAEAESRRETAIAASEILAYSDATSYQETFKDCLKHQLQRCDVCIREFHRSRAQLRSTLEESHDSDEVAVFMRTFDDMNISRIASGLKSMTENLLDLPPDQRSIATAGDEGMYALFESLHCIPFLRDENLLREHLDQPFKMVQSKKKLKIPAYAPGMAAFLFSNEDLRSSWAYRNMNSIKRPLTGPEFEFGVKPFLESSMHRVNVLSLEMNFLPTFWKAVHQILSKMTKEVLSTHIRSLEPNLYTLAMEHWQLDASHFTDMTACYTILLTLSPADFWDAMGGINGQHVVENILRSPVLQRLLRETREEVPLHLEEKLSWVLPFMKSMKPANLVPPTRAMLDQLLKEFQDVNKGYSRYAKRICWSIGLQALLCALQRARTSLRGDTVVVHLVEIVSKDHIHNLMQELDGIEKKTELQVDEQEQLVLDIVENTLALDIQTLSQARQVILTTKELESNDAVGLSSLQTWKTAIRSMKSGHASLPTSIVSGIDGLLHLEKFTPRQMQAARQHTEKWNHGYDRLLALVGHELLDRFEAFSAEQLVELYQEQKAARGLVNLLFSGEGHIHQSTLSVFKNLSGEDNRRDCLMHLVKAFFSTTLTAVANAQSVIAKHHVFAPCSTFIKISTDILSCLCDSNDGVLRSKTISEEADIKALELFWEMTWTALETIFRQTEPWSNLGYDKTMMQDFCRETMDFADFVFDQYSIIAHTLTSARSAQGLKGGKEVGKALLKFPTEAFTNIIRWLRLRDEYLISRAVGLTAKILIRLQEVGIEIDAKAAQYIEDVVTSSEKNAKIKTKLTMNQKAELQRALEKHLGESIEITESRPVASAQAKKQGTLAGWASSSSGRSTPVEGAKPAKRPGTIDVDAWSAKSDADREKRRLAQEHDRAYADLIGGASKGSEAFKQMQAGRKLPLSKAMPATQKAAQRQQDDHKSFLTKRKMEKEAAEKRKAEELAKQKLGAGSGVAGLGDMGKDHSVKGQGVYVDSDESESEDDDDDDEAKQLNDELFGDTSKTKKIVRPNVDPNGAVGLKPEVKKGPTKIQRTQRNARDMRARLAPDLQPLHKVILKWDFFHDGDYPPGAQPHIFRPVADAFTDPISYQDTFEPLLTLEAWQGMVRAREENTAKPYEIKVLNRSNVDNFIEFSTVVGQAENREMQLGEGDIVLLSKARKPADDGSAPHALARIAKMKRVKQQLEVVYQLIPQTSLAPGLTMNAVVYGLKLQSIVPLEREYGALQALQYYDLCNQIVKAAPSKRINFSEKQIASAQDTWNVNRAQAEAICAAQENEGFSLIQGPPGSGKTKTIVAIVGGLLSQALGSGNGGSTRINMPGKGAVGGGGDSASRKLLVCAPSNAAVDELVMRLKEGVKTKSGRSYPLNVVRIGRSDAINQQVMDVTIDELVAKKLGGNSTDEATRAKNNELFKEHEKVSGTLREMYQKRDSGDVKGKELTDLEQEIITIRRRKNELGVRIDNVKDQERNAGREAELNRKRAQQAVLDDAHVICATLSGSGHDMFQALNIEFETVIIDEAAQCVEMSSLIPLKYGCIKCIMVGDPKQLPPTVFSKEAAKFQYEQSLFVRMQNNFADEVHLLDTQYRMHPDISVFPSRTFYDGLLKDGEGMARLRERPWHASALLAPYRFFDVQGQHQSAPRGHSLVNIAEIDVAMAMYERVTNDFKNYDYTGRIGVITPYKSQLRMLRDRFSSRFGSGIFDTVEFNTTDAFQGRESEIIIFSCVRASPAGGIGFLQDIRRMNVGLTRAKSSLWVLGNSDSLVRGQFWKKLVNDAQARDAYTTGDLLGMLRKPSTAFPASTMKTHSMLDVGSHVPQMNSDGDSRRPSGGTPGAADPRKSATPITAEPRKSATPAQESDKMEGVRYRFEDRTSKKRAAAPDDGSDRKVPAVDRSSVDDDVEMEDARDESVSTKGSRTGTPYGDAVPSLDGGKSRAETPLSAISDAEGKVANPANGSVKPRPAGVAPPTTAAPPPQAAAMKKKASASPFIQKKPKARRIGKISATERAHMVALSPGHSAPVTPPAAYAVAADAVVHTSSLTLNAAYPTKIPYPMQLSGQHRRHPLRTPAFVDHTPKEFEIIPISPSQSPEIFGSSNMPLKIALPYSNSTMGQGPSVLERDAARKPSGSILREDSIKIEEETGDVSRPDSWSIHCARTDQAPYLTGKRQKDDDDMNTTTSLPRVPRDNASHDLAFFLRTTGPTAPHRRPSKVEHPGRAAAPKTALRFFKRQKRSPAPHTAPFDRFNGVLRDEGGLLHEIPDGVEQRSTSAGQRYLALQVPSPLIEGDIVPPLPTKAAEPEPMRRQDCKPAALSLEPPNHTILDSQVSVSFADDMNSSDVLDTWFMSLSKEQPRREDLTPPRKSSTHLPCTQDNTVRFVDHSSSPIRPAASSPPTPEPVSAVSMAESNWTEIQEDTPKRPFEEGQALSSHPVRALSFSTPPPKISLPKEEFPVKHPSPQKDVEIRHPAPRRFASHPVLLQRASSIASTLYPRSMSESPGPPPPKSPLRLRRDPRTIEHVIASHNSARKATPKLAPSILPAGEYNPGTTPPIKATVVTECTGPIKRPKSRESKPVRHPAYPYSRKEREERIRQRKLRDRPQPPPLPQTIDSVVNATPPLPPPTRRLRKLRPQILIPELRPAPLVTRASSPASSTASWKKTAETTRTPVSPVPSEELSQLNAEQTGYTPVSPCTSNGSASGMTMSPVMLVAEEIPVPKAKGPAKPAKLIVKEGKSYAPRPQSASIPKSALKRRSRTALNTSGSNTPPRSGSPSGERQAQDQDETPPLPSPPPNRALPPTPPASGSEKPAKAKNGVESKKELPIPPAYEIAPPDLPSHSKRLEAATPHVATQQISPRKSAIHTASSRDSKKTARIDARLAALEKQNAMLSAALMAVLRTNGELNRPLSIVAAGTEPETPPKPMAWEHRIARRSAASQAASHAASSSNGSALEMYIQTRQGSRNV</sequence>
<dbReference type="Proteomes" id="UP000281468">
    <property type="component" value="Unassembled WGS sequence"/>
</dbReference>
<dbReference type="GO" id="GO:0001147">
    <property type="term" value="F:transcription termination site sequence-specific DNA binding"/>
    <property type="evidence" value="ECO:0007669"/>
    <property type="project" value="TreeGrafter"/>
</dbReference>
<name>A0A3M7HRD7_HORWE</name>
<feature type="domain" description="Helicase Sen1 N-terminal" evidence="9">
    <location>
        <begin position="90"/>
        <end position="812"/>
    </location>
</feature>
<dbReference type="InterPro" id="IPR041679">
    <property type="entry name" value="DNA2/NAM7-like_C"/>
</dbReference>
<feature type="compositionally biased region" description="Polar residues" evidence="8">
    <location>
        <begin position="2812"/>
        <end position="2832"/>
    </location>
</feature>